<reference evidence="1" key="1">
    <citation type="submission" date="2022-03" db="EMBL/GenBank/DDBJ databases">
        <authorList>
            <person name="Alioto T."/>
            <person name="Alioto T."/>
            <person name="Gomez Garrido J."/>
        </authorList>
    </citation>
    <scope>NUCLEOTIDE SEQUENCE</scope>
</reference>
<evidence type="ECO:0000313" key="2">
    <source>
        <dbReference type="Proteomes" id="UP001295444"/>
    </source>
</evidence>
<dbReference type="EMBL" id="OW240919">
    <property type="protein sequence ID" value="CAH2311744.1"/>
    <property type="molecule type" value="Genomic_DNA"/>
</dbReference>
<dbReference type="Proteomes" id="UP001295444">
    <property type="component" value="Chromosome 08"/>
</dbReference>
<evidence type="ECO:0000313" key="1">
    <source>
        <dbReference type="EMBL" id="CAH2311744.1"/>
    </source>
</evidence>
<accession>A0AAD1WHT7</accession>
<protein>
    <submittedName>
        <fullName evidence="1">Uncharacterized protein</fullName>
    </submittedName>
</protein>
<sequence>MTSGPVVSAQHESTLQKLNAIFEAFLTRMEERGRAPSTPLIDCEPIKDHVGVPAGSTDLDAVSGEEPVFDYSCLDTYDYTDPHGAPAPTSTGDRQQAQENIPARHPLLSSQDGGSALLEIGSLHEQASAHVMLDVVPAVRVLEAQQFGCWLNRVARGTSLCHI</sequence>
<gene>
    <name evidence="1" type="ORF">PECUL_23A057232</name>
</gene>
<dbReference type="AlphaFoldDB" id="A0AAD1WHT7"/>
<organism evidence="1 2">
    <name type="scientific">Pelobates cultripes</name>
    <name type="common">Western spadefoot toad</name>
    <dbReference type="NCBI Taxonomy" id="61616"/>
    <lineage>
        <taxon>Eukaryota</taxon>
        <taxon>Metazoa</taxon>
        <taxon>Chordata</taxon>
        <taxon>Craniata</taxon>
        <taxon>Vertebrata</taxon>
        <taxon>Euteleostomi</taxon>
        <taxon>Amphibia</taxon>
        <taxon>Batrachia</taxon>
        <taxon>Anura</taxon>
        <taxon>Pelobatoidea</taxon>
        <taxon>Pelobatidae</taxon>
        <taxon>Pelobates</taxon>
    </lineage>
</organism>
<proteinExistence type="predicted"/>
<name>A0AAD1WHT7_PELCU</name>
<keyword evidence="2" id="KW-1185">Reference proteome</keyword>